<dbReference type="InterPro" id="IPR046342">
    <property type="entry name" value="CBS_dom_sf"/>
</dbReference>
<evidence type="ECO:0000259" key="10">
    <source>
        <dbReference type="PROSITE" id="PS51371"/>
    </source>
</evidence>
<dbReference type="RefSeq" id="WP_204917871.1">
    <property type="nucleotide sequence ID" value="NZ_BAAAQP010000001.1"/>
</dbReference>
<comment type="caution">
    <text evidence="12">The sequence shown here is derived from an EMBL/GenBank/DDBJ whole genome shotgun (WGS) entry which is preliminary data.</text>
</comment>
<keyword evidence="7" id="KW-0129">CBS domain</keyword>
<protein>
    <submittedName>
        <fullName evidence="12">CBS domain containing-hemolysin-like protein</fullName>
    </submittedName>
</protein>
<dbReference type="EMBL" id="JAFBCF010000001">
    <property type="protein sequence ID" value="MBM7799244.1"/>
    <property type="molecule type" value="Genomic_DNA"/>
</dbReference>
<evidence type="ECO:0000256" key="8">
    <source>
        <dbReference type="PROSITE-ProRule" id="PRU01193"/>
    </source>
</evidence>
<evidence type="ECO:0000256" key="1">
    <source>
        <dbReference type="ARBA" id="ARBA00004651"/>
    </source>
</evidence>
<name>A0ABS2RJQ6_9ACTN</name>
<dbReference type="PANTHER" id="PTHR43099:SF5">
    <property type="entry name" value="HLYC_CORC FAMILY TRANSPORTER"/>
    <property type="match status" value="1"/>
</dbReference>
<proteinExistence type="predicted"/>
<dbReference type="SMART" id="SM00116">
    <property type="entry name" value="CBS"/>
    <property type="match status" value="2"/>
</dbReference>
<evidence type="ECO:0000259" key="11">
    <source>
        <dbReference type="PROSITE" id="PS51846"/>
    </source>
</evidence>
<keyword evidence="13" id="KW-1185">Reference proteome</keyword>
<accession>A0ABS2RJQ6</accession>
<gene>
    <name evidence="12" type="ORF">JOE57_002165</name>
</gene>
<dbReference type="CDD" id="cd04590">
    <property type="entry name" value="CBS_pair_CorC_HlyC_assoc"/>
    <property type="match status" value="1"/>
</dbReference>
<keyword evidence="6 8" id="KW-0472">Membrane</keyword>
<evidence type="ECO:0000256" key="3">
    <source>
        <dbReference type="ARBA" id="ARBA00022692"/>
    </source>
</evidence>
<dbReference type="Pfam" id="PF01595">
    <property type="entry name" value="CNNM"/>
    <property type="match status" value="1"/>
</dbReference>
<feature type="domain" description="CBS" evidence="10">
    <location>
        <begin position="293"/>
        <end position="350"/>
    </location>
</feature>
<keyword evidence="4" id="KW-0677">Repeat</keyword>
<comment type="subcellular location">
    <subcellularLocation>
        <location evidence="1">Cell membrane</location>
        <topology evidence="1">Multi-pass membrane protein</topology>
    </subcellularLocation>
</comment>
<dbReference type="Pfam" id="PF00571">
    <property type="entry name" value="CBS"/>
    <property type="match status" value="1"/>
</dbReference>
<dbReference type="PROSITE" id="PS51371">
    <property type="entry name" value="CBS"/>
    <property type="match status" value="1"/>
</dbReference>
<organism evidence="12 13">
    <name type="scientific">Microlunatus panaciterrae</name>
    <dbReference type="NCBI Taxonomy" id="400768"/>
    <lineage>
        <taxon>Bacteria</taxon>
        <taxon>Bacillati</taxon>
        <taxon>Actinomycetota</taxon>
        <taxon>Actinomycetes</taxon>
        <taxon>Propionibacteriales</taxon>
        <taxon>Propionibacteriaceae</taxon>
        <taxon>Microlunatus</taxon>
    </lineage>
</organism>
<evidence type="ECO:0000256" key="6">
    <source>
        <dbReference type="ARBA" id="ARBA00023136"/>
    </source>
</evidence>
<dbReference type="InterPro" id="IPR002550">
    <property type="entry name" value="CNNM"/>
</dbReference>
<dbReference type="PROSITE" id="PS51846">
    <property type="entry name" value="CNNM"/>
    <property type="match status" value="1"/>
</dbReference>
<dbReference type="PANTHER" id="PTHR43099">
    <property type="entry name" value="UPF0053 PROTEIN YRKA"/>
    <property type="match status" value="1"/>
</dbReference>
<evidence type="ECO:0000256" key="7">
    <source>
        <dbReference type="PROSITE-ProRule" id="PRU00703"/>
    </source>
</evidence>
<sequence>MSTPAALGLAALLLALNFGFVAAEFALISARRTRIEPRAMQGSRAARTTLGALEHVSDMLAGAQLGITACTLGLGAVGEPAVAHLLEPLFTLLGLPAVAVYPVSFGLALALVVTLHVVLGEMVPKNLVLAGPERAALLLGPPLVAIVWILRPFIWLLNVSANGCLRLMRIEPRREVATTFTREEVSGLIDESRRGGLIEDDSYQLVAGALTFTEGTVERVLLPTAALRAVRSDSTLAEVEALCAETGFSRFPVTRARSAEHPADATDVIGYLHIKDVLETDPERSSRPISAKWIRPMASLRRTSSLRDALRIMQRRGSHLARVVNDDGTLIGVVALEDVLEELVGEVRDAAQHIKTNRS</sequence>
<feature type="domain" description="CNNM transmembrane" evidence="11">
    <location>
        <begin position="1"/>
        <end position="202"/>
    </location>
</feature>
<evidence type="ECO:0000256" key="4">
    <source>
        <dbReference type="ARBA" id="ARBA00022737"/>
    </source>
</evidence>
<dbReference type="Gene3D" id="3.10.580.10">
    <property type="entry name" value="CBS-domain"/>
    <property type="match status" value="1"/>
</dbReference>
<evidence type="ECO:0000256" key="2">
    <source>
        <dbReference type="ARBA" id="ARBA00022475"/>
    </source>
</evidence>
<dbReference type="SUPFAM" id="SSF54631">
    <property type="entry name" value="CBS-domain pair"/>
    <property type="match status" value="1"/>
</dbReference>
<dbReference type="Proteomes" id="UP000704762">
    <property type="component" value="Unassembled WGS sequence"/>
</dbReference>
<evidence type="ECO:0000256" key="9">
    <source>
        <dbReference type="SAM" id="Phobius"/>
    </source>
</evidence>
<feature type="transmembrane region" description="Helical" evidence="9">
    <location>
        <begin position="139"/>
        <end position="159"/>
    </location>
</feature>
<keyword evidence="5 8" id="KW-1133">Transmembrane helix</keyword>
<keyword evidence="3 8" id="KW-0812">Transmembrane</keyword>
<evidence type="ECO:0000313" key="13">
    <source>
        <dbReference type="Proteomes" id="UP000704762"/>
    </source>
</evidence>
<reference evidence="12 13" key="1">
    <citation type="submission" date="2021-01" db="EMBL/GenBank/DDBJ databases">
        <title>Sequencing the genomes of 1000 actinobacteria strains.</title>
        <authorList>
            <person name="Klenk H.-P."/>
        </authorList>
    </citation>
    <scope>NUCLEOTIDE SEQUENCE [LARGE SCALE GENOMIC DNA]</scope>
    <source>
        <strain evidence="12 13">DSM 18662</strain>
    </source>
</reference>
<dbReference type="InterPro" id="IPR044751">
    <property type="entry name" value="Ion_transp-like_CBS"/>
</dbReference>
<evidence type="ECO:0000313" key="12">
    <source>
        <dbReference type="EMBL" id="MBM7799244.1"/>
    </source>
</evidence>
<keyword evidence="2" id="KW-1003">Cell membrane</keyword>
<dbReference type="InterPro" id="IPR051676">
    <property type="entry name" value="UPF0053_domain"/>
</dbReference>
<evidence type="ECO:0000256" key="5">
    <source>
        <dbReference type="ARBA" id="ARBA00022989"/>
    </source>
</evidence>
<feature type="transmembrane region" description="Helical" evidence="9">
    <location>
        <begin position="89"/>
        <end position="119"/>
    </location>
</feature>
<dbReference type="InterPro" id="IPR000644">
    <property type="entry name" value="CBS_dom"/>
</dbReference>